<dbReference type="eggNOG" id="COG1396">
    <property type="taxonomic scope" value="Bacteria"/>
</dbReference>
<reference evidence="2 3" key="1">
    <citation type="journal article" date="2012" name="J. Bacteriol.">
        <title>Genome Sequence of the Bacteriocin-Producing Strain Lactococcus garvieae DCC43.</title>
        <authorList>
            <person name="Gabrielsen C."/>
            <person name="Brede D.A."/>
            <person name="Hernandez P.E."/>
            <person name="Nes I.F."/>
            <person name="Diep D.B."/>
        </authorList>
    </citation>
    <scope>NUCLEOTIDE SEQUENCE [LARGE SCALE GENOMIC DNA]</scope>
    <source>
        <strain evidence="2 3">DCC43</strain>
    </source>
</reference>
<dbReference type="Pfam" id="PF01381">
    <property type="entry name" value="HTH_3"/>
    <property type="match status" value="1"/>
</dbReference>
<dbReference type="InterPro" id="IPR010982">
    <property type="entry name" value="Lambda_DNA-bd_dom_sf"/>
</dbReference>
<sequence>MTIDLSRIKAERIAKDLTQDDVAKQMGWKSRAAYAKRENGIVAIGANELIQLAAIFGYSKEDLGIFFKSNVPDKEQKM</sequence>
<dbReference type="AlphaFoldDB" id="K2PM22"/>
<dbReference type="PATRIC" id="fig|1231377.3.peg.1285"/>
<feature type="domain" description="HTH cro/C1-type" evidence="1">
    <location>
        <begin position="8"/>
        <end position="63"/>
    </location>
</feature>
<dbReference type="GO" id="GO:0003677">
    <property type="term" value="F:DNA binding"/>
    <property type="evidence" value="ECO:0007669"/>
    <property type="project" value="InterPro"/>
</dbReference>
<accession>K2PM22</accession>
<dbReference type="CDD" id="cd00093">
    <property type="entry name" value="HTH_XRE"/>
    <property type="match status" value="1"/>
</dbReference>
<evidence type="ECO:0000259" key="1">
    <source>
        <dbReference type="PROSITE" id="PS50943"/>
    </source>
</evidence>
<dbReference type="Gene3D" id="1.10.260.40">
    <property type="entry name" value="lambda repressor-like DNA-binding domains"/>
    <property type="match status" value="1"/>
</dbReference>
<dbReference type="Proteomes" id="UP000006787">
    <property type="component" value="Unassembled WGS sequence"/>
</dbReference>
<evidence type="ECO:0000313" key="2">
    <source>
        <dbReference type="EMBL" id="EKF51334.1"/>
    </source>
</evidence>
<dbReference type="SUPFAM" id="SSF47413">
    <property type="entry name" value="lambda repressor-like DNA-binding domains"/>
    <property type="match status" value="1"/>
</dbReference>
<name>K2PM22_9LACT</name>
<dbReference type="PROSITE" id="PS50943">
    <property type="entry name" value="HTH_CROC1"/>
    <property type="match status" value="1"/>
</dbReference>
<evidence type="ECO:0000313" key="3">
    <source>
        <dbReference type="Proteomes" id="UP000006787"/>
    </source>
</evidence>
<gene>
    <name evidence="2" type="ORF">C426_1288</name>
</gene>
<dbReference type="InterPro" id="IPR001387">
    <property type="entry name" value="Cro/C1-type_HTH"/>
</dbReference>
<proteinExistence type="predicted"/>
<dbReference type="EMBL" id="AMQS01000015">
    <property type="protein sequence ID" value="EKF51334.1"/>
    <property type="molecule type" value="Genomic_DNA"/>
</dbReference>
<dbReference type="RefSeq" id="WP_004260159.1">
    <property type="nucleotide sequence ID" value="NZ_AMQS01000015.1"/>
</dbReference>
<comment type="caution">
    <text evidence="2">The sequence shown here is derived from an EMBL/GenBank/DDBJ whole genome shotgun (WGS) entry which is preliminary data.</text>
</comment>
<organism evidence="2 3">
    <name type="scientific">Lactococcus garvieae DCC43</name>
    <dbReference type="NCBI Taxonomy" id="1231377"/>
    <lineage>
        <taxon>Bacteria</taxon>
        <taxon>Bacillati</taxon>
        <taxon>Bacillota</taxon>
        <taxon>Bacilli</taxon>
        <taxon>Lactobacillales</taxon>
        <taxon>Streptococcaceae</taxon>
        <taxon>Lactococcus</taxon>
    </lineage>
</organism>
<protein>
    <submittedName>
        <fullName evidence="2">Cro-like repressor</fullName>
    </submittedName>
</protein>
<dbReference type="SMART" id="SM00530">
    <property type="entry name" value="HTH_XRE"/>
    <property type="match status" value="1"/>
</dbReference>